<name>A0ABT1RBS6_9HYPH</name>
<feature type="domain" description="Carbohydrate kinase PfkB" evidence="10">
    <location>
        <begin position="4"/>
        <end position="280"/>
    </location>
</feature>
<dbReference type="Proteomes" id="UP000996601">
    <property type="component" value="Unassembled WGS sequence"/>
</dbReference>
<keyword evidence="3 9" id="KW-0547">Nucleotide-binding</keyword>
<comment type="function">
    <text evidence="9">Catalyzes the phosphorylation of ribose at O-5 in a reaction requiring ATP and magnesium. The resulting D-ribose-5-phosphate can then be used either for sythesis of nucleotides, histidine, and tryptophan, or as a component of the pentose phosphate pathway.</text>
</comment>
<comment type="pathway">
    <text evidence="9">Carbohydrate metabolism; D-ribose degradation; D-ribose 5-phosphate from beta-D-ribopyranose: step 2/2.</text>
</comment>
<dbReference type="PANTHER" id="PTHR10584:SF166">
    <property type="entry name" value="RIBOKINASE"/>
    <property type="match status" value="1"/>
</dbReference>
<feature type="binding site" evidence="9">
    <location>
        <position position="238"/>
    </location>
    <ligand>
        <name>substrate</name>
    </ligand>
</feature>
<feature type="binding site" evidence="9">
    <location>
        <position position="232"/>
    </location>
    <ligand>
        <name>K(+)</name>
        <dbReference type="ChEBI" id="CHEBI:29103"/>
    </ligand>
</feature>
<gene>
    <name evidence="9" type="primary">rbsK</name>
    <name evidence="11" type="ORF">GB927_021590</name>
</gene>
<feature type="binding site" evidence="9">
    <location>
        <begin position="237"/>
        <end position="238"/>
    </location>
    <ligand>
        <name>ATP</name>
        <dbReference type="ChEBI" id="CHEBI:30616"/>
    </ligand>
</feature>
<dbReference type="PRINTS" id="PR00990">
    <property type="entry name" value="RIBOKINASE"/>
</dbReference>
<evidence type="ECO:0000256" key="2">
    <source>
        <dbReference type="ARBA" id="ARBA00022723"/>
    </source>
</evidence>
<feature type="binding site" evidence="9">
    <location>
        <position position="234"/>
    </location>
    <ligand>
        <name>K(+)</name>
        <dbReference type="ChEBI" id="CHEBI:29103"/>
    </ligand>
</feature>
<dbReference type="PANTHER" id="PTHR10584">
    <property type="entry name" value="SUGAR KINASE"/>
    <property type="match status" value="1"/>
</dbReference>
<proteinExistence type="inferred from homology"/>
<evidence type="ECO:0000313" key="11">
    <source>
        <dbReference type="EMBL" id="MCQ4632649.1"/>
    </source>
</evidence>
<evidence type="ECO:0000313" key="12">
    <source>
        <dbReference type="Proteomes" id="UP000996601"/>
    </source>
</evidence>
<evidence type="ECO:0000259" key="10">
    <source>
        <dbReference type="Pfam" id="PF00294"/>
    </source>
</evidence>
<dbReference type="SUPFAM" id="SSF53613">
    <property type="entry name" value="Ribokinase-like"/>
    <property type="match status" value="1"/>
</dbReference>
<reference evidence="11" key="1">
    <citation type="submission" date="2021-07" db="EMBL/GenBank/DDBJ databases">
        <title>Shinella sp. nov., a novel member of the genus Shinella from water.</title>
        <authorList>
            <person name="Deng Y."/>
        </authorList>
    </citation>
    <scope>NUCLEOTIDE SEQUENCE</scope>
    <source>
        <strain evidence="11">CPCC 100929</strain>
    </source>
</reference>
<comment type="caution">
    <text evidence="11">The sequence shown here is derived from an EMBL/GenBank/DDBJ whole genome shotgun (WGS) entry which is preliminary data.</text>
</comment>
<evidence type="ECO:0000256" key="1">
    <source>
        <dbReference type="ARBA" id="ARBA00022679"/>
    </source>
</evidence>
<keyword evidence="4 9" id="KW-0418">Kinase</keyword>
<keyword evidence="6 9" id="KW-0460">Magnesium</keyword>
<comment type="similarity">
    <text evidence="9">Belongs to the carbohydrate kinase PfkB family. Ribokinase subfamily.</text>
</comment>
<comment type="subcellular location">
    <subcellularLocation>
        <location evidence="9">Cytoplasm</location>
    </subcellularLocation>
</comment>
<dbReference type="InterPro" id="IPR029056">
    <property type="entry name" value="Ribokinase-like"/>
</dbReference>
<comment type="caution">
    <text evidence="9">Lacks conserved residue(s) required for the propagation of feature annotation.</text>
</comment>
<evidence type="ECO:0000256" key="5">
    <source>
        <dbReference type="ARBA" id="ARBA00022840"/>
    </source>
</evidence>
<feature type="binding site" evidence="9">
    <location>
        <position position="180"/>
    </location>
    <ligand>
        <name>ATP</name>
        <dbReference type="ChEBI" id="CHEBI:30616"/>
    </ligand>
</feature>
<feature type="binding site" evidence="9">
    <location>
        <begin position="10"/>
        <end position="12"/>
    </location>
    <ligand>
        <name>substrate</name>
    </ligand>
</feature>
<dbReference type="Pfam" id="PF00294">
    <property type="entry name" value="PfkB"/>
    <property type="match status" value="1"/>
</dbReference>
<dbReference type="InterPro" id="IPR002139">
    <property type="entry name" value="Ribo/fructo_kinase"/>
</dbReference>
<organism evidence="11 12">
    <name type="scientific">Shinella lacus</name>
    <dbReference type="NCBI Taxonomy" id="2654216"/>
    <lineage>
        <taxon>Bacteria</taxon>
        <taxon>Pseudomonadati</taxon>
        <taxon>Pseudomonadota</taxon>
        <taxon>Alphaproteobacteria</taxon>
        <taxon>Hyphomicrobiales</taxon>
        <taxon>Rhizobiaceae</taxon>
        <taxon>Shinella</taxon>
    </lineage>
</organism>
<feature type="binding site" evidence="9">
    <location>
        <begin position="38"/>
        <end position="42"/>
    </location>
    <ligand>
        <name>substrate</name>
    </ligand>
</feature>
<comment type="cofactor">
    <cofactor evidence="9">
        <name>Mg(2+)</name>
        <dbReference type="ChEBI" id="CHEBI:18420"/>
    </cofactor>
    <text evidence="9">Requires a divalent cation, most likely magnesium in vivo, as an electrophilic catalyst to aid phosphoryl group transfer. It is the chelate of the metal and the nucleotide that is the actual substrate.</text>
</comment>
<keyword evidence="9" id="KW-0963">Cytoplasm</keyword>
<evidence type="ECO:0000256" key="3">
    <source>
        <dbReference type="ARBA" id="ARBA00022741"/>
    </source>
</evidence>
<comment type="subunit">
    <text evidence="9">Homodimer.</text>
</comment>
<keyword evidence="1 9" id="KW-0808">Transferase</keyword>
<evidence type="ECO:0000256" key="9">
    <source>
        <dbReference type="HAMAP-Rule" id="MF_01987"/>
    </source>
</evidence>
<dbReference type="RefSeq" id="WP_256119275.1">
    <property type="nucleotide sequence ID" value="NZ_WHSB02000008.1"/>
</dbReference>
<dbReference type="EC" id="2.7.1.15" evidence="9"/>
<sequence length="293" mass="30653">MTILNIGSINVDTVYHVRSLPMPGETMTAGKKTSGPGGKGLNQSVAIARAGAPIKHFGAVGDQDRWLVDAVVDLGLDASSIRLRADDTTGQAHVFLAADGENSIVLERGANFGLTREEVEDAVGQLLAGDWVLLQNETNAAPFAMEAAKSRGLKVAYSAAPYVRDDVIPLLGKVDLLALNRIEFDQLLGEVGSIRSLPSGMALLVTGGRDGATYRSGDEEFSIGAFDVEVVDTTGAGDTFLGYFLAEMHLGAPPVDALRMASAAAALQVTLIGSAPAIPARADVMEFLKARTS</sequence>
<protein>
    <recommendedName>
        <fullName evidence="9">Ribokinase</fullName>
        <shortName evidence="9">RK</shortName>
        <ecNumber evidence="9">2.7.1.15</ecNumber>
    </recommendedName>
</protein>
<feature type="binding site" evidence="9">
    <location>
        <position position="273"/>
    </location>
    <ligand>
        <name>K(+)</name>
        <dbReference type="ChEBI" id="CHEBI:29103"/>
    </ligand>
</feature>
<feature type="binding site" evidence="9">
    <location>
        <position position="137"/>
    </location>
    <ligand>
        <name>substrate</name>
    </ligand>
</feature>
<keyword evidence="5 9" id="KW-0067">ATP-binding</keyword>
<keyword evidence="8 9" id="KW-0119">Carbohydrate metabolism</keyword>
<dbReference type="InterPro" id="IPR011877">
    <property type="entry name" value="Ribokinase"/>
</dbReference>
<feature type="binding site" evidence="9">
    <location>
        <position position="268"/>
    </location>
    <ligand>
        <name>K(+)</name>
        <dbReference type="ChEBI" id="CHEBI:29103"/>
    </ligand>
</feature>
<feature type="active site" description="Proton acceptor" evidence="9">
    <location>
        <position position="238"/>
    </location>
</feature>
<feature type="binding site" evidence="9">
    <location>
        <position position="271"/>
    </location>
    <ligand>
        <name>K(+)</name>
        <dbReference type="ChEBI" id="CHEBI:29103"/>
    </ligand>
</feature>
<dbReference type="InterPro" id="IPR011611">
    <property type="entry name" value="PfkB_dom"/>
</dbReference>
<evidence type="ECO:0000256" key="4">
    <source>
        <dbReference type="ARBA" id="ARBA00022777"/>
    </source>
</evidence>
<dbReference type="HAMAP" id="MF_01987">
    <property type="entry name" value="Ribokinase"/>
    <property type="match status" value="1"/>
</dbReference>
<keyword evidence="7 9" id="KW-0630">Potassium</keyword>
<feature type="binding site" evidence="9">
    <location>
        <begin position="206"/>
        <end position="211"/>
    </location>
    <ligand>
        <name>ATP</name>
        <dbReference type="ChEBI" id="CHEBI:30616"/>
    </ligand>
</feature>
<accession>A0ABT1RBS6</accession>
<comment type="catalytic activity">
    <reaction evidence="9">
        <text>D-ribose + ATP = D-ribose 5-phosphate + ADP + H(+)</text>
        <dbReference type="Rhea" id="RHEA:13697"/>
        <dbReference type="ChEBI" id="CHEBI:15378"/>
        <dbReference type="ChEBI" id="CHEBI:30616"/>
        <dbReference type="ChEBI" id="CHEBI:47013"/>
        <dbReference type="ChEBI" id="CHEBI:78346"/>
        <dbReference type="ChEBI" id="CHEBI:456216"/>
        <dbReference type="EC" id="2.7.1.15"/>
    </reaction>
</comment>
<evidence type="ECO:0000256" key="6">
    <source>
        <dbReference type="ARBA" id="ARBA00022842"/>
    </source>
</evidence>
<dbReference type="CDD" id="cd01174">
    <property type="entry name" value="ribokinase"/>
    <property type="match status" value="1"/>
</dbReference>
<dbReference type="EMBL" id="WHSB02000008">
    <property type="protein sequence ID" value="MCQ4632649.1"/>
    <property type="molecule type" value="Genomic_DNA"/>
</dbReference>
<keyword evidence="12" id="KW-1185">Reference proteome</keyword>
<keyword evidence="2 9" id="KW-0479">Metal-binding</keyword>
<evidence type="ECO:0000256" key="8">
    <source>
        <dbReference type="ARBA" id="ARBA00023277"/>
    </source>
</evidence>
<dbReference type="Gene3D" id="3.40.1190.20">
    <property type="match status" value="1"/>
</dbReference>
<comment type="activity regulation">
    <text evidence="9">Activated by a monovalent cation that binds near, but not in, the active site. The most likely occupant of the site in vivo is potassium. Ion binding induces a conformational change that may alter substrate affinity.</text>
</comment>
<evidence type="ECO:0000256" key="7">
    <source>
        <dbReference type="ARBA" id="ARBA00022958"/>
    </source>
</evidence>